<evidence type="ECO:0000313" key="2">
    <source>
        <dbReference type="EMBL" id="MCJ0762346.1"/>
    </source>
</evidence>
<feature type="compositionally biased region" description="Pro residues" evidence="1">
    <location>
        <begin position="73"/>
        <end position="83"/>
    </location>
</feature>
<dbReference type="Proteomes" id="UP001139447">
    <property type="component" value="Unassembled WGS sequence"/>
</dbReference>
<dbReference type="RefSeq" id="WP_243304515.1">
    <property type="nucleotide sequence ID" value="NZ_JALGBI010000001.1"/>
</dbReference>
<feature type="region of interest" description="Disordered" evidence="1">
    <location>
        <begin position="64"/>
        <end position="83"/>
    </location>
</feature>
<organism evidence="2 3">
    <name type="scientific">Variovorax terrae</name>
    <dbReference type="NCBI Taxonomy" id="2923278"/>
    <lineage>
        <taxon>Bacteria</taxon>
        <taxon>Pseudomonadati</taxon>
        <taxon>Pseudomonadota</taxon>
        <taxon>Betaproteobacteria</taxon>
        <taxon>Burkholderiales</taxon>
        <taxon>Comamonadaceae</taxon>
        <taxon>Variovorax</taxon>
    </lineage>
</organism>
<gene>
    <name evidence="2" type="ORF">MMF98_03900</name>
</gene>
<name>A0A9X1VR79_9BURK</name>
<protein>
    <submittedName>
        <fullName evidence="2">Uncharacterized protein</fullName>
    </submittedName>
</protein>
<evidence type="ECO:0000313" key="3">
    <source>
        <dbReference type="Proteomes" id="UP001139447"/>
    </source>
</evidence>
<keyword evidence="3" id="KW-1185">Reference proteome</keyword>
<proteinExistence type="predicted"/>
<comment type="caution">
    <text evidence="2">The sequence shown here is derived from an EMBL/GenBank/DDBJ whole genome shotgun (WGS) entry which is preliminary data.</text>
</comment>
<dbReference type="EMBL" id="JALGBI010000001">
    <property type="protein sequence ID" value="MCJ0762346.1"/>
    <property type="molecule type" value="Genomic_DNA"/>
</dbReference>
<reference evidence="2" key="1">
    <citation type="submission" date="2022-03" db="EMBL/GenBank/DDBJ databases">
        <authorList>
            <person name="Woo C.Y."/>
        </authorList>
    </citation>
    <scope>NUCLEOTIDE SEQUENCE</scope>
    <source>
        <strain evidence="2">CYS-02</strain>
    </source>
</reference>
<evidence type="ECO:0000256" key="1">
    <source>
        <dbReference type="SAM" id="MobiDB-lite"/>
    </source>
</evidence>
<dbReference type="AlphaFoldDB" id="A0A9X1VR79"/>
<sequence>MMRSDGYRIESNQPLRNHLLPPPMLHGLYKDPSLAVAVAVKSVLNPSTQEVRVIHVPSGEVVFRSTAADARRPPSPASGPEPA</sequence>
<accession>A0A9X1VR79</accession>